<dbReference type="SMART" id="SM00671">
    <property type="entry name" value="SEL1"/>
    <property type="match status" value="1"/>
</dbReference>
<feature type="chain" id="PRO_5046781357" evidence="2">
    <location>
        <begin position="20"/>
        <end position="255"/>
    </location>
</feature>
<gene>
    <name evidence="3" type="ORF">NX778_07760</name>
</gene>
<dbReference type="RefSeq" id="WP_258811149.1">
    <property type="nucleotide sequence ID" value="NZ_JANUGU010000002.1"/>
</dbReference>
<sequence>MKKTVLICLSLLLCGSALADELADANALFAKKAYPEALAKYSKLANAGNVEAQQHLGELYWYGEAGEVDEAKAQAWFQKAAAKGNKVAIASLEMIKQRGVRRADIDYWVSKYDGSELRSGEYRCKEPRFPSMSKENVEIDRIGAKMKEWQDCYNHAVEHLNQVSPLTKLIPADIAKLMNKQETEAAAAHLKQVQDNVSEDLKVSSRLVLADFGAWRDATEAWVTEHNKLVKQAPSEERQRDIDARKNNYGGVSKN</sequence>
<evidence type="ECO:0000256" key="1">
    <source>
        <dbReference type="SAM" id="MobiDB-lite"/>
    </source>
</evidence>
<evidence type="ECO:0000313" key="4">
    <source>
        <dbReference type="Proteomes" id="UP001204621"/>
    </source>
</evidence>
<comment type="caution">
    <text evidence="3">The sequence shown here is derived from an EMBL/GenBank/DDBJ whole genome shotgun (WGS) entry which is preliminary data.</text>
</comment>
<dbReference type="InterPro" id="IPR006597">
    <property type="entry name" value="Sel1-like"/>
</dbReference>
<keyword evidence="4" id="KW-1185">Reference proteome</keyword>
<dbReference type="Gene3D" id="1.25.40.10">
    <property type="entry name" value="Tetratricopeptide repeat domain"/>
    <property type="match status" value="1"/>
</dbReference>
<feature type="compositionally biased region" description="Basic and acidic residues" evidence="1">
    <location>
        <begin position="231"/>
        <end position="246"/>
    </location>
</feature>
<dbReference type="Proteomes" id="UP001204621">
    <property type="component" value="Unassembled WGS sequence"/>
</dbReference>
<dbReference type="SUPFAM" id="SSF81901">
    <property type="entry name" value="HCP-like"/>
    <property type="match status" value="1"/>
</dbReference>
<feature type="region of interest" description="Disordered" evidence="1">
    <location>
        <begin position="231"/>
        <end position="255"/>
    </location>
</feature>
<organism evidence="3 4">
    <name type="scientific">Massilia terrae</name>
    <dbReference type="NCBI Taxonomy" id="1811224"/>
    <lineage>
        <taxon>Bacteria</taxon>
        <taxon>Pseudomonadati</taxon>
        <taxon>Pseudomonadota</taxon>
        <taxon>Betaproteobacteria</taxon>
        <taxon>Burkholderiales</taxon>
        <taxon>Oxalobacteraceae</taxon>
        <taxon>Telluria group</taxon>
        <taxon>Massilia</taxon>
    </lineage>
</organism>
<feature type="signal peptide" evidence="2">
    <location>
        <begin position="1"/>
        <end position="19"/>
    </location>
</feature>
<dbReference type="InterPro" id="IPR011990">
    <property type="entry name" value="TPR-like_helical_dom_sf"/>
</dbReference>
<name>A0ABT2CVW5_9BURK</name>
<evidence type="ECO:0000313" key="3">
    <source>
        <dbReference type="EMBL" id="MCS0657955.1"/>
    </source>
</evidence>
<dbReference type="EMBL" id="JANUGU010000002">
    <property type="protein sequence ID" value="MCS0657955.1"/>
    <property type="molecule type" value="Genomic_DNA"/>
</dbReference>
<evidence type="ECO:0000256" key="2">
    <source>
        <dbReference type="SAM" id="SignalP"/>
    </source>
</evidence>
<keyword evidence="2" id="KW-0732">Signal</keyword>
<proteinExistence type="predicted"/>
<accession>A0ABT2CVW5</accession>
<protein>
    <submittedName>
        <fullName evidence="3">Sel1 repeat family protein</fullName>
    </submittedName>
</protein>
<reference evidence="3 4" key="1">
    <citation type="submission" date="2022-08" db="EMBL/GenBank/DDBJ databases">
        <title>Reclassification of Massilia species as members of the genera Telluria, Duganella, Pseudoduganella, Mokoshia gen. nov. and Zemynaea gen. nov. using orthogonal and non-orthogonal genome-based approaches.</title>
        <authorList>
            <person name="Bowman J.P."/>
        </authorList>
    </citation>
    <scope>NUCLEOTIDE SEQUENCE [LARGE SCALE GENOMIC DNA]</scope>
    <source>
        <strain evidence="3 4">JCM 31606</strain>
    </source>
</reference>
<dbReference type="Pfam" id="PF08238">
    <property type="entry name" value="Sel1"/>
    <property type="match status" value="1"/>
</dbReference>